<comment type="domain">
    <text evidence="6">Consists of three domains, a large central CORE domain and two small peripheral domains, NMPbind and LID, which undergo movements during catalysis. The LID domain closes over the site of phosphoryl transfer upon ATP binding. Assembling and dissambling the active center during each catalytic cycle provides an effective means to prevent ATP hydrolysis. Some bacteria have evolved a zinc-coordinating structure that stabilizes the LID domain.</text>
</comment>
<evidence type="ECO:0000256" key="6">
    <source>
        <dbReference type="HAMAP-Rule" id="MF_00235"/>
    </source>
</evidence>
<keyword evidence="6" id="KW-0963">Cytoplasm</keyword>
<dbReference type="GO" id="GO:0044209">
    <property type="term" value="P:AMP salvage"/>
    <property type="evidence" value="ECO:0007669"/>
    <property type="project" value="UniProtKB-UniRule"/>
</dbReference>
<dbReference type="InterPro" id="IPR000850">
    <property type="entry name" value="Adenylat/UMP-CMP_kin"/>
</dbReference>
<name>C4XFZ4_MYCFP</name>
<dbReference type="GO" id="GO:0008270">
    <property type="term" value="F:zinc ion binding"/>
    <property type="evidence" value="ECO:0007669"/>
    <property type="project" value="UniProtKB-UniRule"/>
</dbReference>
<evidence type="ECO:0000256" key="7">
    <source>
        <dbReference type="RuleBase" id="RU003330"/>
    </source>
</evidence>
<feature type="binding site" evidence="6">
    <location>
        <position position="182"/>
    </location>
    <ligand>
        <name>AMP</name>
        <dbReference type="ChEBI" id="CHEBI:456215"/>
    </ligand>
</feature>
<comment type="catalytic activity">
    <reaction evidence="6 8">
        <text>AMP + ATP = 2 ADP</text>
        <dbReference type="Rhea" id="RHEA:12973"/>
        <dbReference type="ChEBI" id="CHEBI:30616"/>
        <dbReference type="ChEBI" id="CHEBI:456215"/>
        <dbReference type="ChEBI" id="CHEBI:456216"/>
        <dbReference type="EC" id="2.7.4.3"/>
    </reaction>
</comment>
<dbReference type="eggNOG" id="COG0563">
    <property type="taxonomic scope" value="Bacteria"/>
</dbReference>
<evidence type="ECO:0000256" key="2">
    <source>
        <dbReference type="ARBA" id="ARBA00022727"/>
    </source>
</evidence>
<feature type="binding site" evidence="6">
    <location>
        <position position="144"/>
    </location>
    <ligand>
        <name>Zn(2+)</name>
        <dbReference type="ChEBI" id="CHEBI:29105"/>
        <note>structural</note>
    </ligand>
</feature>
<dbReference type="InterPro" id="IPR033690">
    <property type="entry name" value="Adenylat_kinase_CS"/>
</dbReference>
<dbReference type="PRINTS" id="PR00094">
    <property type="entry name" value="ADENYLTKNASE"/>
</dbReference>
<feature type="binding site" evidence="6">
    <location>
        <position position="210"/>
    </location>
    <ligand>
        <name>ATP</name>
        <dbReference type="ChEBI" id="CHEBI:30616"/>
    </ligand>
</feature>
<gene>
    <name evidence="6" type="primary">adk</name>
    <name evidence="10" type="ordered locus">MBIO_0801</name>
</gene>
<keyword evidence="4 6" id="KW-0418">Kinase</keyword>
<dbReference type="AlphaFoldDB" id="C4XFZ4"/>
<dbReference type="KEGG" id="mfp:MBIO_0801"/>
<comment type="subcellular location">
    <subcellularLocation>
        <location evidence="6 8">Cytoplasm</location>
    </subcellularLocation>
</comment>
<feature type="binding site" evidence="6">
    <location>
        <position position="138"/>
    </location>
    <ligand>
        <name>ATP</name>
        <dbReference type="ChEBI" id="CHEBI:30616"/>
    </ligand>
</feature>
<feature type="binding site" evidence="6">
    <location>
        <begin position="71"/>
        <end position="73"/>
    </location>
    <ligand>
        <name>AMP</name>
        <dbReference type="ChEBI" id="CHEBI:456215"/>
    </ligand>
</feature>
<keyword evidence="6" id="KW-0862">Zinc</keyword>
<accession>C4XFZ4</accession>
<feature type="binding site" evidence="6">
    <location>
        <position position="50"/>
    </location>
    <ligand>
        <name>AMP</name>
        <dbReference type="ChEBI" id="CHEBI:456215"/>
    </ligand>
</feature>
<comment type="pathway">
    <text evidence="6">Purine metabolism; AMP biosynthesis via salvage pathway; AMP from ADP: step 1/1.</text>
</comment>
<dbReference type="InterPro" id="IPR036193">
    <property type="entry name" value="ADK_active_lid_dom_sf"/>
</dbReference>
<comment type="similarity">
    <text evidence="6 7">Belongs to the adenylate kinase family.</text>
</comment>
<feature type="domain" description="Adenylate kinase active site lid" evidence="9">
    <location>
        <begin position="138"/>
        <end position="173"/>
    </location>
</feature>
<dbReference type="SUPFAM" id="SSF52540">
    <property type="entry name" value="P-loop containing nucleoside triphosphate hydrolases"/>
    <property type="match status" value="1"/>
</dbReference>
<feature type="region of interest" description="NMP" evidence="6">
    <location>
        <begin position="44"/>
        <end position="73"/>
    </location>
</feature>
<evidence type="ECO:0000256" key="1">
    <source>
        <dbReference type="ARBA" id="ARBA00022679"/>
    </source>
</evidence>
<reference evidence="10 11" key="1">
    <citation type="journal article" date="2009" name="Curr. Microbiol.">
        <title>Molecular cloning and expression of a novel cholinephosphotransferase involved in glycoglycerophospholipid biosynthesis of Mycoplasma fermentans.</title>
        <authorList>
            <person name="Ishida N."/>
            <person name="Irikura D."/>
            <person name="Matsuda K."/>
            <person name="Sato S."/>
            <person name="Asano K."/>
        </authorList>
    </citation>
    <scope>NUCLEOTIDE SEQUENCE [LARGE SCALE GENOMIC DNA]</scope>
    <source>
        <strain evidence="11">ATCC 19989 / NBRC 14854 / NCTC 10117 / PG18</strain>
    </source>
</reference>
<dbReference type="InterPro" id="IPR006259">
    <property type="entry name" value="Adenyl_kin_sub"/>
</dbReference>
<dbReference type="PANTHER" id="PTHR23359">
    <property type="entry name" value="NUCLEOTIDE KINASE"/>
    <property type="match status" value="1"/>
</dbReference>
<dbReference type="Gene3D" id="3.40.50.300">
    <property type="entry name" value="P-loop containing nucleotide triphosphate hydrolases"/>
    <property type="match status" value="1"/>
</dbReference>
<feature type="binding site" evidence="6">
    <location>
        <begin position="100"/>
        <end position="103"/>
    </location>
    <ligand>
        <name>AMP</name>
        <dbReference type="ChEBI" id="CHEBI:456215"/>
    </ligand>
</feature>
<dbReference type="Pfam" id="PF00406">
    <property type="entry name" value="ADK"/>
    <property type="match status" value="1"/>
</dbReference>
<keyword evidence="6" id="KW-0479">Metal-binding</keyword>
<dbReference type="Pfam" id="PF05191">
    <property type="entry name" value="ADK_lid"/>
    <property type="match status" value="1"/>
</dbReference>
<evidence type="ECO:0000256" key="8">
    <source>
        <dbReference type="RuleBase" id="RU003331"/>
    </source>
</evidence>
<proteinExistence type="inferred from homology"/>
<feature type="binding site" evidence="6">
    <location>
        <begin position="24"/>
        <end position="29"/>
    </location>
    <ligand>
        <name>ATP</name>
        <dbReference type="ChEBI" id="CHEBI:30616"/>
    </ligand>
</feature>
<dbReference type="PROSITE" id="PS00113">
    <property type="entry name" value="ADENYLATE_KINASE"/>
    <property type="match status" value="1"/>
</dbReference>
<dbReference type="HAMAP" id="MF_00235">
    <property type="entry name" value="Adenylate_kinase_Adk"/>
    <property type="match status" value="1"/>
</dbReference>
<keyword evidence="11" id="KW-1185">Reference proteome</keyword>
<feature type="binding site" evidence="6">
    <location>
        <begin position="147"/>
        <end position="148"/>
    </location>
    <ligand>
        <name>ATP</name>
        <dbReference type="ChEBI" id="CHEBI:30616"/>
    </ligand>
</feature>
<comment type="subunit">
    <text evidence="6 8">Monomer.</text>
</comment>
<keyword evidence="3 6" id="KW-0547">Nucleotide-binding</keyword>
<dbReference type="Proteomes" id="UP000006810">
    <property type="component" value="Chromosome"/>
</dbReference>
<comment type="function">
    <text evidence="6">Catalyzes the reversible transfer of the terminal phosphate group between ATP and AMP. Plays an important role in cellular energy homeostasis and in adenine nucleotide metabolism.</text>
</comment>
<dbReference type="GO" id="GO:0005737">
    <property type="term" value="C:cytoplasm"/>
    <property type="evidence" value="ECO:0007669"/>
    <property type="project" value="UniProtKB-SubCell"/>
</dbReference>
<dbReference type="HOGENOM" id="CLU_032354_1_2_14"/>
<evidence type="ECO:0000256" key="5">
    <source>
        <dbReference type="ARBA" id="ARBA00022840"/>
    </source>
</evidence>
<evidence type="ECO:0000313" key="10">
    <source>
        <dbReference type="EMBL" id="BAH70066.1"/>
    </source>
</evidence>
<evidence type="ECO:0000256" key="4">
    <source>
        <dbReference type="ARBA" id="ARBA00022777"/>
    </source>
</evidence>
<dbReference type="InterPro" id="IPR007862">
    <property type="entry name" value="Adenylate_kinase_lid-dom"/>
</dbReference>
<feature type="binding site" evidence="6">
    <location>
        <position position="141"/>
    </location>
    <ligand>
        <name>Zn(2+)</name>
        <dbReference type="ChEBI" id="CHEBI:29105"/>
        <note>structural</note>
    </ligand>
</feature>
<feature type="binding site" evidence="6">
    <location>
        <position position="45"/>
    </location>
    <ligand>
        <name>AMP</name>
        <dbReference type="ChEBI" id="CHEBI:456215"/>
    </ligand>
</feature>
<feature type="binding site" evidence="6">
    <location>
        <position position="107"/>
    </location>
    <ligand>
        <name>AMP</name>
        <dbReference type="ChEBI" id="CHEBI:456215"/>
    </ligand>
</feature>
<dbReference type="GO" id="GO:0005524">
    <property type="term" value="F:ATP binding"/>
    <property type="evidence" value="ECO:0007669"/>
    <property type="project" value="UniProtKB-UniRule"/>
</dbReference>
<dbReference type="GO" id="GO:0004017">
    <property type="term" value="F:AMP kinase activity"/>
    <property type="evidence" value="ECO:0007669"/>
    <property type="project" value="UniProtKB-UniRule"/>
</dbReference>
<evidence type="ECO:0000313" key="11">
    <source>
        <dbReference type="Proteomes" id="UP000006810"/>
    </source>
</evidence>
<evidence type="ECO:0000256" key="3">
    <source>
        <dbReference type="ARBA" id="ARBA00022741"/>
    </source>
</evidence>
<keyword evidence="2 6" id="KW-0545">Nucleotide biosynthesis</keyword>
<dbReference type="PATRIC" id="fig|496833.3.peg.396"/>
<keyword evidence="1 6" id="KW-0808">Transferase</keyword>
<dbReference type="UniPathway" id="UPA00588">
    <property type="reaction ID" value="UER00649"/>
</dbReference>
<protein>
    <recommendedName>
        <fullName evidence="6 8">Adenylate kinase</fullName>
        <shortName evidence="6">AK</shortName>
        <ecNumber evidence="6 8">2.7.4.3</ecNumber>
    </recommendedName>
    <alternativeName>
        <fullName evidence="6">ATP-AMP transphosphorylase</fullName>
    </alternativeName>
    <alternativeName>
        <fullName evidence="6">ATP:AMP phosphotransferase</fullName>
    </alternativeName>
    <alternativeName>
        <fullName evidence="6">Adenylate monophosphate kinase</fullName>
    </alternativeName>
</protein>
<dbReference type="EMBL" id="AP009608">
    <property type="protein sequence ID" value="BAH70066.1"/>
    <property type="molecule type" value="Genomic_DNA"/>
</dbReference>
<dbReference type="CDD" id="cd01428">
    <property type="entry name" value="ADK"/>
    <property type="match status" value="1"/>
</dbReference>
<feature type="binding site" evidence="6">
    <location>
        <position position="164"/>
    </location>
    <ligand>
        <name>Zn(2+)</name>
        <dbReference type="ChEBI" id="CHEBI:29105"/>
        <note>structural</note>
    </ligand>
</feature>
<organism evidence="10 11">
    <name type="scientific">Mycoplasmopsis fermentans (strain ATCC 19989 / NBRC 14854 / NCTC 10117 / PG18)</name>
    <name type="common">Mycoplasma fermentans</name>
    <dbReference type="NCBI Taxonomy" id="496833"/>
    <lineage>
        <taxon>Bacteria</taxon>
        <taxon>Bacillati</taxon>
        <taxon>Mycoplasmatota</taxon>
        <taxon>Mycoplasmoidales</taxon>
        <taxon>Metamycoplasmataceae</taxon>
        <taxon>Mycoplasmopsis</taxon>
    </lineage>
</organism>
<keyword evidence="5 6" id="KW-0067">ATP-binding</keyword>
<dbReference type="InterPro" id="IPR027417">
    <property type="entry name" value="P-loop_NTPase"/>
</dbReference>
<feature type="binding site" evidence="6">
    <location>
        <position position="171"/>
    </location>
    <ligand>
        <name>AMP</name>
        <dbReference type="ChEBI" id="CHEBI:456215"/>
    </ligand>
</feature>
<dbReference type="NCBIfam" id="TIGR01351">
    <property type="entry name" value="adk"/>
    <property type="match status" value="1"/>
</dbReference>
<feature type="binding site" evidence="6">
    <location>
        <position position="161"/>
    </location>
    <ligand>
        <name>Zn(2+)</name>
        <dbReference type="ChEBI" id="CHEBI:29105"/>
        <note>structural</note>
    </ligand>
</feature>
<dbReference type="SUPFAM" id="SSF57774">
    <property type="entry name" value="Microbial and mitochondrial ADK, insert 'zinc finger' domain"/>
    <property type="match status" value="1"/>
</dbReference>
<sequence>MQKWRWLIMISKIKQHIVFMGPPGVGKGTVAAIIAEKYGLVHVSTGNIFREEIASQSELGLQVKKIVEAGQYVPDDITNTIVKNKIQALIKAKKIIMLDGYPRTIDQVNFLDSISNFKYVALELSAPEDVILKRLNGRRQCPKCKASFHIDFMPSTKGKYCDKCGAELILRKDDSIEAIKVRQKVYHDQTAPLLDYYKKYNLLLTFDATSDPETIAKNIVESLAKLKN</sequence>
<evidence type="ECO:0000259" key="9">
    <source>
        <dbReference type="Pfam" id="PF05191"/>
    </source>
</evidence>
<feature type="region of interest" description="LID" evidence="6">
    <location>
        <begin position="137"/>
        <end position="174"/>
    </location>
</feature>
<dbReference type="EC" id="2.7.4.3" evidence="6 8"/>